<dbReference type="InterPro" id="IPR027417">
    <property type="entry name" value="P-loop_NTPase"/>
</dbReference>
<dbReference type="Gene3D" id="3.40.50.300">
    <property type="entry name" value="P-loop containing nucleotide triphosphate hydrolases"/>
    <property type="match status" value="1"/>
</dbReference>
<evidence type="ECO:0000313" key="3">
    <source>
        <dbReference type="Proteomes" id="UP000271889"/>
    </source>
</evidence>
<protein>
    <recommendedName>
        <fullName evidence="1">Rad50/SbcC-type AAA domain-containing protein</fullName>
    </recommendedName>
</protein>
<dbReference type="GO" id="GO:0016887">
    <property type="term" value="F:ATP hydrolysis activity"/>
    <property type="evidence" value="ECO:0007669"/>
    <property type="project" value="InterPro"/>
</dbReference>
<dbReference type="Proteomes" id="UP000271889">
    <property type="component" value="Unassembled WGS sequence"/>
</dbReference>
<feature type="domain" description="Rad50/SbcC-type AAA" evidence="1">
    <location>
        <begin position="5"/>
        <end position="212"/>
    </location>
</feature>
<proteinExistence type="predicted"/>
<dbReference type="SUPFAM" id="SSF52540">
    <property type="entry name" value="P-loop containing nucleoside triphosphate hydrolases"/>
    <property type="match status" value="1"/>
</dbReference>
<keyword evidence="3" id="KW-1185">Reference proteome</keyword>
<organism evidence="2 3">
    <name type="scientific">Cylicostephanus goldi</name>
    <name type="common">Nematode worm</name>
    <dbReference type="NCBI Taxonomy" id="71465"/>
    <lineage>
        <taxon>Eukaryota</taxon>
        <taxon>Metazoa</taxon>
        <taxon>Ecdysozoa</taxon>
        <taxon>Nematoda</taxon>
        <taxon>Chromadorea</taxon>
        <taxon>Rhabditida</taxon>
        <taxon>Rhabditina</taxon>
        <taxon>Rhabditomorpha</taxon>
        <taxon>Strongyloidea</taxon>
        <taxon>Strongylidae</taxon>
        <taxon>Cylicostephanus</taxon>
    </lineage>
</organism>
<evidence type="ECO:0000259" key="1">
    <source>
        <dbReference type="Pfam" id="PF13476"/>
    </source>
</evidence>
<gene>
    <name evidence="2" type="ORF">CGOC_LOCUS17</name>
</gene>
<dbReference type="GO" id="GO:0006302">
    <property type="term" value="P:double-strand break repair"/>
    <property type="evidence" value="ECO:0007669"/>
    <property type="project" value="InterPro"/>
</dbReference>
<accession>A0A3P6R670</accession>
<dbReference type="Pfam" id="PF13476">
    <property type="entry name" value="AAA_23"/>
    <property type="match status" value="1"/>
</dbReference>
<reference evidence="2 3" key="1">
    <citation type="submission" date="2018-11" db="EMBL/GenBank/DDBJ databases">
        <authorList>
            <consortium name="Pathogen Informatics"/>
        </authorList>
    </citation>
    <scope>NUCLEOTIDE SEQUENCE [LARGE SCALE GENOMIC DNA]</scope>
</reference>
<dbReference type="InterPro" id="IPR038729">
    <property type="entry name" value="Rad50/SbcC_AAA"/>
</dbReference>
<dbReference type="AlphaFoldDB" id="A0A3P6R670"/>
<dbReference type="PANTHER" id="PTHR32114:SF2">
    <property type="entry name" value="ABC TRANSPORTER ABCH.3"/>
    <property type="match status" value="1"/>
</dbReference>
<name>A0A3P6R670_CYLGO</name>
<evidence type="ECO:0000313" key="2">
    <source>
        <dbReference type="EMBL" id="VDK40354.1"/>
    </source>
</evidence>
<dbReference type="EMBL" id="UYRV01000011">
    <property type="protein sequence ID" value="VDK40354.1"/>
    <property type="molecule type" value="Genomic_DNA"/>
</dbReference>
<sequence>MFREVEINNFQSHRKTRLNLSEGINLFTGNSDCGKSAIMRAMLWTITNRPSGDSFVSNAIKDSKGKVKGETSVTIDGVARIKGKDFNGYDVEGIKYEALRTDVPVDIFDKLNIKDVNIQRQLDGPFMLSNTPGENAKYINSLVNLEVIDDANYWVASKSRDAKTELKYLSESIDDLEKKLYDEEKIQKLQEICDNLSAWRSREQDLLSKINRVFSEIYEFENLMNSMPDENKVHSLYNYIGYLEDSNSKSVQVYREISSLQDSINKVNEYTWRLPSETAVESLENKLGYIYTSLEKQSNLSAITMDLIRQISVIDRIKLPDVDKVSRLNSIAASIGSMEESIYTLSNDIGGIARSSASVNSNSSKIMHLQPLLDDAQEELKATACPLCGRRDCQDFYRNWIDK</sequence>
<dbReference type="PANTHER" id="PTHR32114">
    <property type="entry name" value="ABC TRANSPORTER ABCH.3"/>
    <property type="match status" value="1"/>
</dbReference>